<dbReference type="Gene3D" id="1.10.443.10">
    <property type="entry name" value="Intergrase catalytic core"/>
    <property type="match status" value="1"/>
</dbReference>
<dbReference type="Gene3D" id="3.30.160.390">
    <property type="entry name" value="Integrase, DNA-binding domain"/>
    <property type="match status" value="1"/>
</dbReference>
<keyword evidence="4" id="KW-0233">DNA recombination</keyword>
<dbReference type="AlphaFoldDB" id="A0A0T9NNK6"/>
<feature type="domain" description="Tyr recombinase" evidence="5">
    <location>
        <begin position="202"/>
        <end position="379"/>
    </location>
</feature>
<dbReference type="Proteomes" id="UP000041882">
    <property type="component" value="Unassembled WGS sequence"/>
</dbReference>
<dbReference type="SUPFAM" id="SSF56349">
    <property type="entry name" value="DNA breaking-rejoining enzymes"/>
    <property type="match status" value="1"/>
</dbReference>
<keyword evidence="3" id="KW-0238">DNA-binding</keyword>
<evidence type="ECO:0000256" key="2">
    <source>
        <dbReference type="ARBA" id="ARBA00022908"/>
    </source>
</evidence>
<proteinExistence type="inferred from homology"/>
<evidence type="ECO:0000313" key="7">
    <source>
        <dbReference type="Proteomes" id="UP000041882"/>
    </source>
</evidence>
<dbReference type="PROSITE" id="PS51898">
    <property type="entry name" value="TYR_RECOMBINASE"/>
    <property type="match status" value="1"/>
</dbReference>
<dbReference type="InterPro" id="IPR013762">
    <property type="entry name" value="Integrase-like_cat_sf"/>
</dbReference>
<dbReference type="Gene3D" id="1.10.150.130">
    <property type="match status" value="1"/>
</dbReference>
<dbReference type="GO" id="GO:0015074">
    <property type="term" value="P:DNA integration"/>
    <property type="evidence" value="ECO:0007669"/>
    <property type="project" value="UniProtKB-KW"/>
</dbReference>
<dbReference type="Pfam" id="PF13356">
    <property type="entry name" value="Arm-DNA-bind_3"/>
    <property type="match status" value="1"/>
</dbReference>
<sequence>MKLNARQVDTAKRKEKPYKLSDGGGLFLLVNTNGSRYWRLKYRIAGKEKLLSIGVYPDITLAEARAKRDEAKRILAAGGDPSEEKKADKQAKKVSIDNTFEALAREWHAYKRPNWSKGYADDLIESFENDIFPYVGKRPVAEIKPLEMLETLRKLEARGVLDKMRKIRQACNQTFRYAIVTGRAENNPASELAGALAVQKHQHYPHLLAAELPEYLQSLRAYSGSPVTRIATRLLMLTGVRTIELRAAEWVEFNLDKGLWEVPTIRMKMRRPHLVPLSEQVLELLLQLRAITGRFKLVFPGRNDSLKPMSEASINQVIKRIGYHGRATGHGFRHTMSTILHEQGFNTAWIETQLAHVDKNSIRGTYNHAQYLDGRREMLQWYADYMDSLENGENVIHGRFGKRA</sequence>
<dbReference type="InterPro" id="IPR038488">
    <property type="entry name" value="Integrase_DNA-bd_sf"/>
</dbReference>
<dbReference type="InterPro" id="IPR010998">
    <property type="entry name" value="Integrase_recombinase_N"/>
</dbReference>
<dbReference type="Pfam" id="PF22022">
    <property type="entry name" value="Phage_int_M"/>
    <property type="match status" value="1"/>
</dbReference>
<dbReference type="InterPro" id="IPR053876">
    <property type="entry name" value="Phage_int_M"/>
</dbReference>
<evidence type="ECO:0000313" key="6">
    <source>
        <dbReference type="EMBL" id="CNH22116.1"/>
    </source>
</evidence>
<accession>A0A0T9NNK6</accession>
<comment type="similarity">
    <text evidence="1">Belongs to the 'phage' integrase family.</text>
</comment>
<dbReference type="InterPro" id="IPR002104">
    <property type="entry name" value="Integrase_catalytic"/>
</dbReference>
<dbReference type="CDD" id="cd00801">
    <property type="entry name" value="INT_P4_C"/>
    <property type="match status" value="1"/>
</dbReference>
<evidence type="ECO:0000256" key="3">
    <source>
        <dbReference type="ARBA" id="ARBA00023125"/>
    </source>
</evidence>
<gene>
    <name evidence="6" type="primary">intS_1</name>
    <name evidence="6" type="ORF">ERS008472_00886</name>
</gene>
<dbReference type="GO" id="GO:0003677">
    <property type="term" value="F:DNA binding"/>
    <property type="evidence" value="ECO:0007669"/>
    <property type="project" value="UniProtKB-KW"/>
</dbReference>
<dbReference type="PANTHER" id="PTHR30629">
    <property type="entry name" value="PROPHAGE INTEGRASE"/>
    <property type="match status" value="1"/>
</dbReference>
<reference evidence="7" key="1">
    <citation type="submission" date="2015-03" db="EMBL/GenBank/DDBJ databases">
        <authorList>
            <consortium name="Pathogen Informatics"/>
            <person name="Murphy D."/>
        </authorList>
    </citation>
    <scope>NUCLEOTIDE SEQUENCE [LARGE SCALE GENOMIC DNA]</scope>
    <source>
        <strain evidence="7">IP6945</strain>
    </source>
</reference>
<dbReference type="GO" id="GO:0006310">
    <property type="term" value="P:DNA recombination"/>
    <property type="evidence" value="ECO:0007669"/>
    <property type="project" value="UniProtKB-KW"/>
</dbReference>
<evidence type="ECO:0000259" key="5">
    <source>
        <dbReference type="PROSITE" id="PS51898"/>
    </source>
</evidence>
<dbReference type="InterPro" id="IPR011010">
    <property type="entry name" value="DNA_brk_join_enz"/>
</dbReference>
<evidence type="ECO:0000256" key="4">
    <source>
        <dbReference type="ARBA" id="ARBA00023172"/>
    </source>
</evidence>
<dbReference type="RefSeq" id="WP_050112919.1">
    <property type="nucleotide sequence ID" value="NZ_CQAW01000003.1"/>
</dbReference>
<dbReference type="InterPro" id="IPR050808">
    <property type="entry name" value="Phage_Integrase"/>
</dbReference>
<organism evidence="6 7">
    <name type="scientific">Yersinia thracica</name>
    <dbReference type="NCBI Taxonomy" id="2890319"/>
    <lineage>
        <taxon>Bacteria</taxon>
        <taxon>Pseudomonadati</taxon>
        <taxon>Pseudomonadota</taxon>
        <taxon>Gammaproteobacteria</taxon>
        <taxon>Enterobacterales</taxon>
        <taxon>Yersiniaceae</taxon>
        <taxon>Yersinia</taxon>
    </lineage>
</organism>
<keyword evidence="7" id="KW-1185">Reference proteome</keyword>
<evidence type="ECO:0000256" key="1">
    <source>
        <dbReference type="ARBA" id="ARBA00008857"/>
    </source>
</evidence>
<name>A0A0T9NNK6_9GAMM</name>
<dbReference type="Pfam" id="PF00589">
    <property type="entry name" value="Phage_integrase"/>
    <property type="match status" value="1"/>
</dbReference>
<keyword evidence="2" id="KW-0229">DNA integration</keyword>
<protein>
    <submittedName>
        <fullName evidence="6">Integrase family protein</fullName>
    </submittedName>
</protein>
<dbReference type="InterPro" id="IPR025166">
    <property type="entry name" value="Integrase_DNA_bind_dom"/>
</dbReference>
<dbReference type="PANTHER" id="PTHR30629:SF2">
    <property type="entry name" value="PROPHAGE INTEGRASE INTS-RELATED"/>
    <property type="match status" value="1"/>
</dbReference>
<dbReference type="EMBL" id="CQAW01000003">
    <property type="protein sequence ID" value="CNH22116.1"/>
    <property type="molecule type" value="Genomic_DNA"/>
</dbReference>